<dbReference type="Proteomes" id="UP000192247">
    <property type="component" value="Unassembled WGS sequence"/>
</dbReference>
<feature type="compositionally biased region" description="Polar residues" evidence="1">
    <location>
        <begin position="1"/>
        <end position="11"/>
    </location>
</feature>
<dbReference type="EMBL" id="MNPL01004957">
    <property type="protein sequence ID" value="OQR76318.1"/>
    <property type="molecule type" value="Genomic_DNA"/>
</dbReference>
<reference evidence="2 3" key="1">
    <citation type="journal article" date="2017" name="Gigascience">
        <title>Draft genome of the honey bee ectoparasitic mite, Tropilaelaps mercedesae, is shaped by the parasitic life history.</title>
        <authorList>
            <person name="Dong X."/>
            <person name="Armstrong S.D."/>
            <person name="Xia D."/>
            <person name="Makepeace B.L."/>
            <person name="Darby A.C."/>
            <person name="Kadowaki T."/>
        </authorList>
    </citation>
    <scope>NUCLEOTIDE SEQUENCE [LARGE SCALE GENOMIC DNA]</scope>
    <source>
        <strain evidence="2">Wuxi-XJTLU</strain>
    </source>
</reference>
<feature type="region of interest" description="Disordered" evidence="1">
    <location>
        <begin position="201"/>
        <end position="229"/>
    </location>
</feature>
<evidence type="ECO:0000313" key="2">
    <source>
        <dbReference type="EMBL" id="OQR76318.1"/>
    </source>
</evidence>
<accession>A0A1V9XSH3</accession>
<feature type="compositionally biased region" description="Polar residues" evidence="1">
    <location>
        <begin position="204"/>
        <end position="218"/>
    </location>
</feature>
<sequence length="229" mass="24957">MPITKTSSSEDGCTFPSAPPRTQKSGPSENETNLAVDRYIASIWRSVAEKRVVSEQRAPLPSKGAITLQGDLAVYKCHHCMSNMLELPKDISQALQLRSIDMTVPAVLKQNLGDIGGHREVTDEAEKEANGAIPPRLHGETSQRENLNNEQANDPISETLQGIEKTISSLADLVLKAPKLSKQDGTKRIDEACKPLVYMKAHKQGSQCAARSNSTDTPTARGDNSQRKQ</sequence>
<keyword evidence="3" id="KW-1185">Reference proteome</keyword>
<evidence type="ECO:0000313" key="3">
    <source>
        <dbReference type="Proteomes" id="UP000192247"/>
    </source>
</evidence>
<comment type="caution">
    <text evidence="2">The sequence shown here is derived from an EMBL/GenBank/DDBJ whole genome shotgun (WGS) entry which is preliminary data.</text>
</comment>
<gene>
    <name evidence="2" type="ORF">BIW11_00620</name>
</gene>
<proteinExistence type="predicted"/>
<feature type="compositionally biased region" description="Polar residues" evidence="1">
    <location>
        <begin position="20"/>
        <end position="32"/>
    </location>
</feature>
<name>A0A1V9XSH3_9ACAR</name>
<dbReference type="InParanoid" id="A0A1V9XSH3"/>
<feature type="non-terminal residue" evidence="2">
    <location>
        <position position="229"/>
    </location>
</feature>
<protein>
    <submittedName>
        <fullName evidence="2">Uncharacterized protein</fullName>
    </submittedName>
</protein>
<organism evidence="2 3">
    <name type="scientific">Tropilaelaps mercedesae</name>
    <dbReference type="NCBI Taxonomy" id="418985"/>
    <lineage>
        <taxon>Eukaryota</taxon>
        <taxon>Metazoa</taxon>
        <taxon>Ecdysozoa</taxon>
        <taxon>Arthropoda</taxon>
        <taxon>Chelicerata</taxon>
        <taxon>Arachnida</taxon>
        <taxon>Acari</taxon>
        <taxon>Parasitiformes</taxon>
        <taxon>Mesostigmata</taxon>
        <taxon>Gamasina</taxon>
        <taxon>Dermanyssoidea</taxon>
        <taxon>Laelapidae</taxon>
        <taxon>Tropilaelaps</taxon>
    </lineage>
</organism>
<dbReference type="AlphaFoldDB" id="A0A1V9XSH3"/>
<feature type="region of interest" description="Disordered" evidence="1">
    <location>
        <begin position="1"/>
        <end position="32"/>
    </location>
</feature>
<evidence type="ECO:0000256" key="1">
    <source>
        <dbReference type="SAM" id="MobiDB-lite"/>
    </source>
</evidence>